<accession>A0AA49JW28</accession>
<evidence type="ECO:0000256" key="2">
    <source>
        <dbReference type="ARBA" id="ARBA00023315"/>
    </source>
</evidence>
<evidence type="ECO:0000259" key="3">
    <source>
        <dbReference type="PROSITE" id="PS51186"/>
    </source>
</evidence>
<feature type="domain" description="N-acetyltransferase" evidence="3">
    <location>
        <begin position="6"/>
        <end position="149"/>
    </location>
</feature>
<evidence type="ECO:0000313" key="5">
    <source>
        <dbReference type="EMBL" id="WKW15585.1"/>
    </source>
</evidence>
<dbReference type="AlphaFoldDB" id="A0AA49JW28"/>
<organism evidence="4">
    <name type="scientific">Pseudogemmatithrix spongiicola</name>
    <dbReference type="NCBI Taxonomy" id="3062599"/>
    <lineage>
        <taxon>Bacteria</taxon>
        <taxon>Pseudomonadati</taxon>
        <taxon>Gemmatimonadota</taxon>
        <taxon>Gemmatimonadia</taxon>
        <taxon>Gemmatimonadales</taxon>
        <taxon>Gemmatimonadaceae</taxon>
        <taxon>Pseudogemmatithrix</taxon>
    </lineage>
</organism>
<dbReference type="InterPro" id="IPR000182">
    <property type="entry name" value="GNAT_dom"/>
</dbReference>
<dbReference type="InterPro" id="IPR050832">
    <property type="entry name" value="Bact_Acetyltransf"/>
</dbReference>
<keyword evidence="6" id="KW-1185">Reference proteome</keyword>
<dbReference type="NCBIfam" id="NF040501">
    <property type="entry name" value="resist_ArsN2"/>
    <property type="match status" value="1"/>
</dbReference>
<dbReference type="GO" id="GO:0016747">
    <property type="term" value="F:acyltransferase activity, transferring groups other than amino-acyl groups"/>
    <property type="evidence" value="ECO:0007669"/>
    <property type="project" value="InterPro"/>
</dbReference>
<dbReference type="CDD" id="cd04301">
    <property type="entry name" value="NAT_SF"/>
    <property type="match status" value="1"/>
</dbReference>
<protein>
    <submittedName>
        <fullName evidence="4">Arsenic resistance N-acetyltransferase ArsN2</fullName>
    </submittedName>
</protein>
<proteinExistence type="predicted"/>
<sequence>MTTTAPILRPASPDDLPRVEALLTANKLPLDGVREALPCFVVAEHDGALVGVAGTERCGVGQYALLRSVAVSDAWKGKGLGRALVTRVIADAESRGARALYLLTTTAEQYFPSFGFRQTTRATVPAEVQSSVEFTSACPASAVVMVREC</sequence>
<dbReference type="EMBL" id="CP130613">
    <property type="protein sequence ID" value="WKW15585.1"/>
    <property type="molecule type" value="Genomic_DNA"/>
</dbReference>
<dbReference type="SUPFAM" id="SSF55729">
    <property type="entry name" value="Acyl-CoA N-acyltransferases (Nat)"/>
    <property type="match status" value="1"/>
</dbReference>
<dbReference type="EMBL" id="CP130612">
    <property type="protein sequence ID" value="WKW12678.1"/>
    <property type="molecule type" value="Genomic_DNA"/>
</dbReference>
<dbReference type="KEGG" id="pspc:Strain318_001983"/>
<accession>A0AA49Q8Y9</accession>
<keyword evidence="2" id="KW-0012">Acyltransferase</keyword>
<reference evidence="4" key="1">
    <citation type="submission" date="2023-07" db="EMBL/GenBank/DDBJ databases">
        <authorList>
            <person name="Haufschild T."/>
            <person name="Kallscheuer N."/>
            <person name="Hammer J."/>
            <person name="Kohn T."/>
            <person name="Kabuu M."/>
            <person name="Jogler M."/>
            <person name="Wohfarth N."/>
            <person name="Heuer A."/>
            <person name="Rohde M."/>
            <person name="van Teeseling M.C.F."/>
            <person name="Jogler C."/>
        </authorList>
    </citation>
    <scope>NUCLEOTIDE SEQUENCE</scope>
    <source>
        <strain evidence="4">Strain 138</strain>
        <strain evidence="5">Strain 318</strain>
    </source>
</reference>
<dbReference type="Gene3D" id="3.40.630.30">
    <property type="match status" value="1"/>
</dbReference>
<dbReference type="Pfam" id="PF00583">
    <property type="entry name" value="Acetyltransf_1"/>
    <property type="match status" value="1"/>
</dbReference>
<evidence type="ECO:0000313" key="6">
    <source>
        <dbReference type="Proteomes" id="UP001229955"/>
    </source>
</evidence>
<dbReference type="PANTHER" id="PTHR43877">
    <property type="entry name" value="AMINOALKYLPHOSPHONATE N-ACETYLTRANSFERASE-RELATED-RELATED"/>
    <property type="match status" value="1"/>
</dbReference>
<evidence type="ECO:0000256" key="1">
    <source>
        <dbReference type="ARBA" id="ARBA00022679"/>
    </source>
</evidence>
<dbReference type="PROSITE" id="PS51186">
    <property type="entry name" value="GNAT"/>
    <property type="match status" value="1"/>
</dbReference>
<dbReference type="RefSeq" id="WP_367885556.1">
    <property type="nucleotide sequence ID" value="NZ_CP130612.1"/>
</dbReference>
<gene>
    <name evidence="4" type="primary">arsN2</name>
    <name evidence="4" type="ORF">Strain138_001984</name>
    <name evidence="5" type="ORF">Strain318_001983</name>
</gene>
<dbReference type="InterPro" id="IPR016181">
    <property type="entry name" value="Acyl_CoA_acyltransferase"/>
</dbReference>
<evidence type="ECO:0000313" key="4">
    <source>
        <dbReference type="EMBL" id="WKW12678.1"/>
    </source>
</evidence>
<name>A0AA49JW28_9BACT</name>
<dbReference type="Proteomes" id="UP001229955">
    <property type="component" value="Chromosome"/>
</dbReference>
<keyword evidence="1" id="KW-0808">Transferase</keyword>